<feature type="transmembrane region" description="Helical" evidence="1">
    <location>
        <begin position="122"/>
        <end position="139"/>
    </location>
</feature>
<evidence type="ECO:0000313" key="3">
    <source>
        <dbReference type="EMBL" id="CAA9491220.1"/>
    </source>
</evidence>
<evidence type="ECO:0000259" key="2">
    <source>
        <dbReference type="Pfam" id="PF04173"/>
    </source>
</evidence>
<feature type="domain" description="TQO small subunit DoxD" evidence="2">
    <location>
        <begin position="111"/>
        <end position="206"/>
    </location>
</feature>
<dbReference type="AlphaFoldDB" id="A0A6J4S6V5"/>
<name>A0A6J4S6V5_9ACTN</name>
<organism evidence="3">
    <name type="scientific">uncultured Rubrobacteraceae bacterium</name>
    <dbReference type="NCBI Taxonomy" id="349277"/>
    <lineage>
        <taxon>Bacteria</taxon>
        <taxon>Bacillati</taxon>
        <taxon>Actinomycetota</taxon>
        <taxon>Rubrobacteria</taxon>
        <taxon>Rubrobacterales</taxon>
        <taxon>Rubrobacteraceae</taxon>
        <taxon>environmental samples</taxon>
    </lineage>
</organism>
<keyword evidence="1" id="KW-1133">Transmembrane helix</keyword>
<sequence length="220" mass="24235">MTSTSPAGAREPGGDGIYPSSRPERILLVAAIAIASIGLGYLFFTQLWWKVPPDFGCAPDFESRGLCTWVGKEVRYADEPHTLLQADIVPSRPGPELGVPMRWASNLNAVFVENVVQANIRVFGWIIFASEAFIFLTLTLGFMSRLGALVAIGMSLQLAVGLAHTPDEWEWSYLLMVLLSVVLFGLAPGRYFGLDRLLRPRLKALKDRGSRVGRLLLVFT</sequence>
<feature type="transmembrane region" description="Helical" evidence="1">
    <location>
        <begin position="26"/>
        <end position="44"/>
    </location>
</feature>
<feature type="transmembrane region" description="Helical" evidence="1">
    <location>
        <begin position="146"/>
        <end position="165"/>
    </location>
</feature>
<protein>
    <recommendedName>
        <fullName evidence="2">TQO small subunit DoxD domain-containing protein</fullName>
    </recommendedName>
</protein>
<gene>
    <name evidence="3" type="ORF">AVDCRST_MAG25-3369</name>
</gene>
<feature type="transmembrane region" description="Helical" evidence="1">
    <location>
        <begin position="171"/>
        <end position="193"/>
    </location>
</feature>
<keyword evidence="1" id="KW-0472">Membrane</keyword>
<dbReference type="EMBL" id="CADCVI010000230">
    <property type="protein sequence ID" value="CAA9491220.1"/>
    <property type="molecule type" value="Genomic_DNA"/>
</dbReference>
<dbReference type="InterPro" id="IPR007301">
    <property type="entry name" value="DoxD"/>
</dbReference>
<accession>A0A6J4S6V5</accession>
<reference evidence="3" key="1">
    <citation type="submission" date="2020-02" db="EMBL/GenBank/DDBJ databases">
        <authorList>
            <person name="Meier V. D."/>
        </authorList>
    </citation>
    <scope>NUCLEOTIDE SEQUENCE</scope>
    <source>
        <strain evidence="3">AVDCRST_MAG25</strain>
    </source>
</reference>
<evidence type="ECO:0000256" key="1">
    <source>
        <dbReference type="SAM" id="Phobius"/>
    </source>
</evidence>
<dbReference type="Pfam" id="PF04173">
    <property type="entry name" value="DoxD"/>
    <property type="match status" value="1"/>
</dbReference>
<keyword evidence="1" id="KW-0812">Transmembrane</keyword>
<proteinExistence type="predicted"/>